<name>A0A0C2SVL2_AMAMK</name>
<proteinExistence type="predicted"/>
<dbReference type="HOGENOM" id="CLU_2885292_0_0_1"/>
<dbReference type="InParanoid" id="A0A0C2SVL2"/>
<gene>
    <name evidence="1" type="ORF">M378DRAFT_170988</name>
</gene>
<reference evidence="1 2" key="1">
    <citation type="submission" date="2014-04" db="EMBL/GenBank/DDBJ databases">
        <title>Evolutionary Origins and Diversification of the Mycorrhizal Mutualists.</title>
        <authorList>
            <consortium name="DOE Joint Genome Institute"/>
            <consortium name="Mycorrhizal Genomics Consortium"/>
            <person name="Kohler A."/>
            <person name="Kuo A."/>
            <person name="Nagy L.G."/>
            <person name="Floudas D."/>
            <person name="Copeland A."/>
            <person name="Barry K.W."/>
            <person name="Cichocki N."/>
            <person name="Veneault-Fourrey C."/>
            <person name="LaButti K."/>
            <person name="Lindquist E.A."/>
            <person name="Lipzen A."/>
            <person name="Lundell T."/>
            <person name="Morin E."/>
            <person name="Murat C."/>
            <person name="Riley R."/>
            <person name="Ohm R."/>
            <person name="Sun H."/>
            <person name="Tunlid A."/>
            <person name="Henrissat B."/>
            <person name="Grigoriev I.V."/>
            <person name="Hibbett D.S."/>
            <person name="Martin F."/>
        </authorList>
    </citation>
    <scope>NUCLEOTIDE SEQUENCE [LARGE SCALE GENOMIC DNA]</scope>
    <source>
        <strain evidence="1 2">Koide BX008</strain>
    </source>
</reference>
<evidence type="ECO:0000313" key="2">
    <source>
        <dbReference type="Proteomes" id="UP000054549"/>
    </source>
</evidence>
<organism evidence="1 2">
    <name type="scientific">Amanita muscaria (strain Koide BX008)</name>
    <dbReference type="NCBI Taxonomy" id="946122"/>
    <lineage>
        <taxon>Eukaryota</taxon>
        <taxon>Fungi</taxon>
        <taxon>Dikarya</taxon>
        <taxon>Basidiomycota</taxon>
        <taxon>Agaricomycotina</taxon>
        <taxon>Agaricomycetes</taxon>
        <taxon>Agaricomycetidae</taxon>
        <taxon>Agaricales</taxon>
        <taxon>Pluteineae</taxon>
        <taxon>Amanitaceae</taxon>
        <taxon>Amanita</taxon>
    </lineage>
</organism>
<accession>A0A0C2SVL2</accession>
<dbReference type="Proteomes" id="UP000054549">
    <property type="component" value="Unassembled WGS sequence"/>
</dbReference>
<dbReference type="AlphaFoldDB" id="A0A0C2SVL2"/>
<sequence length="63" mass="6657">MKSEGTLCDSASSISVGPSLIDPAHVELSRLDLLNTIRISLATSEQTQNGPTCRCALPIPECD</sequence>
<dbReference type="EMBL" id="KN818347">
    <property type="protein sequence ID" value="KIL58104.1"/>
    <property type="molecule type" value="Genomic_DNA"/>
</dbReference>
<evidence type="ECO:0000313" key="1">
    <source>
        <dbReference type="EMBL" id="KIL58104.1"/>
    </source>
</evidence>
<keyword evidence="2" id="KW-1185">Reference proteome</keyword>
<protein>
    <submittedName>
        <fullName evidence="1">Uncharacterized protein</fullName>
    </submittedName>
</protein>